<keyword evidence="2" id="KW-0812">Transmembrane</keyword>
<sequence length="1059" mass="117750">MPIRFWILFCIVSCFGHFVQAETEFEPQNGENASGEVRVPLDVYRKLLKLAENPPQAAPASYAIGKAQIDMRIRSENQRSHAHINIHFQVQSFVDEWTLIPFLPASTALAQASVNGQPVQLVRTSAGFSWAVQKADTYAVQLEYKLDALASKQGLVLAAPLPKAPASHLSMIFEETDVVASVIPAVNIHTENKARETHVSAEIPAANALQIAWKAPLQQDYVLSRAHYQGEQEGDALRWAARFNVEVFTDDPIHLPLFPREVTLTEVLVNDEKAMLLLKAAESKNPGKGQQALAITRQAHFATLLQGAGSYEIKVYFEVPIQKNQGSPNATLLVPEVPVSFFELSLPGKKQVQVSPSATVTLEHSEAESASSEATEDEGETVASVYIPMRTQVTFSWTEAVPTEIKDELRANASLYHAVHAEEGVLHGQAFVLYQVTRGETNILELEVPANTQINQISTKIGKVTDWRMLEDAVDKTGSQSQQHQNVRIFLDRKVKGKFHFKVNYEYLLSGKPENFQVPLLRAVDVHRQRGMLALLSGPELALKPLQTERLSRVGENQLPTHVRKALKMAVAHTYKYSGNKPLLMAQAITPERKRGKFDVRTDTLISIGDVTLKGAATLELNIKSGSVMDLNLWLPQDVNVLALNSPALRTYQINNEADKQKLHVEFTQEIEGQFRLELNYEVILAEGSEENSVPLVSVTDAEVEYGRIAVEALAAVEVQASSLVQLSSLDLNELPQQLVLKTTNPILLAYRYVRADTPYRLGLKITRHKELDVQVAAIEKAAYHTLLTRDGLSVTTARYTIRNSRKQFLRLQLPPDAEVWSVFVGGKSEKPAEAEEPAVSNANRRSVLIKMINSTAGFPLEVIYASKLEALGQSGAIYSVLPRPDMIVTHSRWDLYLPDKLDYQEPDSNMDRLAVGGLVAAKSIQTAMQLRKQNSNQQQGLHLQVPKRGIHFAFEKLYANQAKEDTWIEIPYVAAEAQDRGLWISLLGSFLVLLGLLAVLGKVPDISEKIGVILLITGLLLLLYAFVQLYAPWLPALIFSTIWLMIWAAYVWKNSRSG</sequence>
<gene>
    <name evidence="4" type="ORF">MBHS_02948</name>
</gene>
<feature type="transmembrane region" description="Helical" evidence="2">
    <location>
        <begin position="1011"/>
        <end position="1028"/>
    </location>
</feature>
<dbReference type="AlphaFoldDB" id="A0A1H6FAE3"/>
<feature type="region of interest" description="Disordered" evidence="1">
    <location>
        <begin position="357"/>
        <end position="379"/>
    </location>
</feature>
<keyword evidence="5" id="KW-1185">Reference proteome</keyword>
<evidence type="ECO:0000256" key="2">
    <source>
        <dbReference type="SAM" id="Phobius"/>
    </source>
</evidence>
<feature type="chain" id="PRO_5014983959" evidence="3">
    <location>
        <begin position="22"/>
        <end position="1059"/>
    </location>
</feature>
<feature type="transmembrane region" description="Helical" evidence="2">
    <location>
        <begin position="1034"/>
        <end position="1053"/>
    </location>
</feature>
<dbReference type="EMBL" id="FMSV02000514">
    <property type="protein sequence ID" value="SEH07080.1"/>
    <property type="molecule type" value="Genomic_DNA"/>
</dbReference>
<keyword evidence="2" id="KW-0472">Membrane</keyword>
<proteinExistence type="predicted"/>
<dbReference type="OrthoDB" id="7053597at2"/>
<evidence type="ECO:0000256" key="1">
    <source>
        <dbReference type="SAM" id="MobiDB-lite"/>
    </source>
</evidence>
<reference evidence="4 5" key="1">
    <citation type="submission" date="2016-10" db="EMBL/GenBank/DDBJ databases">
        <authorList>
            <person name="de Groot N.N."/>
        </authorList>
    </citation>
    <scope>NUCLEOTIDE SEQUENCE [LARGE SCALE GENOMIC DNA]</scope>
    <source>
        <strain evidence="4">MBHS1</strain>
    </source>
</reference>
<feature type="signal peptide" evidence="3">
    <location>
        <begin position="1"/>
        <end position="21"/>
    </location>
</feature>
<evidence type="ECO:0000256" key="3">
    <source>
        <dbReference type="SAM" id="SignalP"/>
    </source>
</evidence>
<accession>A0A1H6FAE3</accession>
<organism evidence="4 5">
    <name type="scientific">Candidatus Venteria ishoeyi</name>
    <dbReference type="NCBI Taxonomy" id="1899563"/>
    <lineage>
        <taxon>Bacteria</taxon>
        <taxon>Pseudomonadati</taxon>
        <taxon>Pseudomonadota</taxon>
        <taxon>Gammaproteobacteria</taxon>
        <taxon>Thiotrichales</taxon>
        <taxon>Thiotrichaceae</taxon>
        <taxon>Venteria</taxon>
    </lineage>
</organism>
<protein>
    <submittedName>
        <fullName evidence="4">Uncharacterized protein</fullName>
    </submittedName>
</protein>
<keyword evidence="3" id="KW-0732">Signal</keyword>
<evidence type="ECO:0000313" key="4">
    <source>
        <dbReference type="EMBL" id="SEH07080.1"/>
    </source>
</evidence>
<evidence type="ECO:0000313" key="5">
    <source>
        <dbReference type="Proteomes" id="UP000236724"/>
    </source>
</evidence>
<keyword evidence="2" id="KW-1133">Transmembrane helix</keyword>
<dbReference type="RefSeq" id="WP_146066780.1">
    <property type="nucleotide sequence ID" value="NZ_FMSV02000514.1"/>
</dbReference>
<feature type="transmembrane region" description="Helical" evidence="2">
    <location>
        <begin position="983"/>
        <end position="1004"/>
    </location>
</feature>
<dbReference type="Proteomes" id="UP000236724">
    <property type="component" value="Unassembled WGS sequence"/>
</dbReference>
<name>A0A1H6FAE3_9GAMM</name>